<evidence type="ECO:0000256" key="2">
    <source>
        <dbReference type="ARBA" id="ARBA00022801"/>
    </source>
</evidence>
<dbReference type="SUPFAM" id="SSF52540">
    <property type="entry name" value="P-loop containing nucleoside triphosphate hydrolases"/>
    <property type="match status" value="1"/>
</dbReference>
<dbReference type="GO" id="GO:0003724">
    <property type="term" value="F:RNA helicase activity"/>
    <property type="evidence" value="ECO:0007669"/>
    <property type="project" value="UniProtKB-EC"/>
</dbReference>
<dbReference type="GO" id="GO:0005524">
    <property type="term" value="F:ATP binding"/>
    <property type="evidence" value="ECO:0007669"/>
    <property type="project" value="UniProtKB-UniRule"/>
</dbReference>
<comment type="domain">
    <text evidence="4">The Q motif is unique to and characteristic of the DEAD box family of RNA helicases and controls ATP binding and hydrolysis.</text>
</comment>
<evidence type="ECO:0000313" key="6">
    <source>
        <dbReference type="Proteomes" id="UP000789375"/>
    </source>
</evidence>
<dbReference type="GO" id="GO:0003723">
    <property type="term" value="F:RNA binding"/>
    <property type="evidence" value="ECO:0007669"/>
    <property type="project" value="UniProtKB-UniRule"/>
</dbReference>
<comment type="similarity">
    <text evidence="4">Belongs to the DEAD box helicase family.</text>
</comment>
<evidence type="ECO:0000256" key="4">
    <source>
        <dbReference type="RuleBase" id="RU365068"/>
    </source>
</evidence>
<sequence>MNFEAGWGFFARPTRELERINRMNILICTPGRLLQHMDQTVNFKCDNLQVLADAPENAETYIHRVGRIARYEASGQDLLFVDN</sequence>
<comment type="caution">
    <text evidence="5">The sequence shown here is derived from an EMBL/GenBank/DDBJ whole genome shotgun (WGS) entry which is preliminary data.</text>
</comment>
<dbReference type="GO" id="GO:0016787">
    <property type="term" value="F:hydrolase activity"/>
    <property type="evidence" value="ECO:0007669"/>
    <property type="project" value="UniProtKB-KW"/>
</dbReference>
<reference evidence="5" key="1">
    <citation type="submission" date="2021-06" db="EMBL/GenBank/DDBJ databases">
        <authorList>
            <person name="Kallberg Y."/>
            <person name="Tangrot J."/>
            <person name="Rosling A."/>
        </authorList>
    </citation>
    <scope>NUCLEOTIDE SEQUENCE</scope>
    <source>
        <strain evidence="5">87-6 pot B 2015</strain>
    </source>
</reference>
<dbReference type="EC" id="3.6.4.13" evidence="4"/>
<organism evidence="5 6">
    <name type="scientific">Funneliformis mosseae</name>
    <name type="common">Endomycorrhizal fungus</name>
    <name type="synonym">Glomus mosseae</name>
    <dbReference type="NCBI Taxonomy" id="27381"/>
    <lineage>
        <taxon>Eukaryota</taxon>
        <taxon>Fungi</taxon>
        <taxon>Fungi incertae sedis</taxon>
        <taxon>Mucoromycota</taxon>
        <taxon>Glomeromycotina</taxon>
        <taxon>Glomeromycetes</taxon>
        <taxon>Glomerales</taxon>
        <taxon>Glomeraceae</taxon>
        <taxon>Funneliformis</taxon>
    </lineage>
</organism>
<protein>
    <recommendedName>
        <fullName evidence="4">ATP-dependent RNA helicase</fullName>
        <ecNumber evidence="4">3.6.4.13</ecNumber>
    </recommendedName>
</protein>
<keyword evidence="3 4" id="KW-0067">ATP-binding</keyword>
<evidence type="ECO:0000256" key="3">
    <source>
        <dbReference type="ARBA" id="ARBA00022840"/>
    </source>
</evidence>
<name>A0A9N9CWK9_FUNMO</name>
<gene>
    <name evidence="5" type="ORF">FMOSSE_LOCUS9777</name>
</gene>
<keyword evidence="4" id="KW-0347">Helicase</keyword>
<comment type="catalytic activity">
    <reaction evidence="4">
        <text>ATP + H2O = ADP + phosphate + H(+)</text>
        <dbReference type="Rhea" id="RHEA:13065"/>
        <dbReference type="ChEBI" id="CHEBI:15377"/>
        <dbReference type="ChEBI" id="CHEBI:15378"/>
        <dbReference type="ChEBI" id="CHEBI:30616"/>
        <dbReference type="ChEBI" id="CHEBI:43474"/>
        <dbReference type="ChEBI" id="CHEBI:456216"/>
        <dbReference type="EC" id="3.6.4.13"/>
    </reaction>
</comment>
<dbReference type="InterPro" id="IPR027417">
    <property type="entry name" value="P-loop_NTPase"/>
</dbReference>
<dbReference type="AlphaFoldDB" id="A0A9N9CWK9"/>
<keyword evidence="1 4" id="KW-0547">Nucleotide-binding</keyword>
<accession>A0A9N9CWK9</accession>
<keyword evidence="2 4" id="KW-0378">Hydrolase</keyword>
<dbReference type="EMBL" id="CAJVPP010002969">
    <property type="protein sequence ID" value="CAG8617105.1"/>
    <property type="molecule type" value="Genomic_DNA"/>
</dbReference>
<proteinExistence type="inferred from homology"/>
<keyword evidence="6" id="KW-1185">Reference proteome</keyword>
<comment type="function">
    <text evidence="4">RNA helicase.</text>
</comment>
<keyword evidence="4" id="KW-0694">RNA-binding</keyword>
<evidence type="ECO:0000313" key="5">
    <source>
        <dbReference type="EMBL" id="CAG8617105.1"/>
    </source>
</evidence>
<dbReference type="Proteomes" id="UP000789375">
    <property type="component" value="Unassembled WGS sequence"/>
</dbReference>
<dbReference type="Gene3D" id="3.40.50.300">
    <property type="entry name" value="P-loop containing nucleotide triphosphate hydrolases"/>
    <property type="match status" value="1"/>
</dbReference>
<evidence type="ECO:0000256" key="1">
    <source>
        <dbReference type="ARBA" id="ARBA00022741"/>
    </source>
</evidence>
<dbReference type="PANTHER" id="PTHR24031">
    <property type="entry name" value="RNA HELICASE"/>
    <property type="match status" value="1"/>
</dbReference>